<dbReference type="AlphaFoldDB" id="A0AAD3DEH1"/>
<evidence type="ECO:0000313" key="1">
    <source>
        <dbReference type="EMBL" id="GFH61510.1"/>
    </source>
</evidence>
<keyword evidence="2" id="KW-1185">Reference proteome</keyword>
<protein>
    <submittedName>
        <fullName evidence="1">Uncharacterized protein</fullName>
    </submittedName>
</protein>
<gene>
    <name evidence="1" type="ORF">CTEN210_17986</name>
</gene>
<reference evidence="1 2" key="1">
    <citation type="journal article" date="2021" name="Sci. Rep.">
        <title>The genome of the diatom Chaetoceros tenuissimus carries an ancient integrated fragment of an extant virus.</title>
        <authorList>
            <person name="Hongo Y."/>
            <person name="Kimura K."/>
            <person name="Takaki Y."/>
            <person name="Yoshida Y."/>
            <person name="Baba S."/>
            <person name="Kobayashi G."/>
            <person name="Nagasaki K."/>
            <person name="Hano T."/>
            <person name="Tomaru Y."/>
        </authorList>
    </citation>
    <scope>NUCLEOTIDE SEQUENCE [LARGE SCALE GENOMIC DNA]</scope>
    <source>
        <strain evidence="1 2">NIES-3715</strain>
    </source>
</reference>
<name>A0AAD3DEH1_9STRA</name>
<dbReference type="Proteomes" id="UP001054902">
    <property type="component" value="Unassembled WGS sequence"/>
</dbReference>
<evidence type="ECO:0000313" key="2">
    <source>
        <dbReference type="Proteomes" id="UP001054902"/>
    </source>
</evidence>
<accession>A0AAD3DEH1</accession>
<dbReference type="PANTHER" id="PTHR35791">
    <property type="entry name" value="UPF0754 MEMBRANE PROTEIN YHEB"/>
    <property type="match status" value="1"/>
</dbReference>
<dbReference type="PANTHER" id="PTHR35791:SF1">
    <property type="entry name" value="UPF0754 MEMBRANE PROTEIN YHEB"/>
    <property type="match status" value="1"/>
</dbReference>
<proteinExistence type="predicted"/>
<dbReference type="EMBL" id="BLLK01000074">
    <property type="protein sequence ID" value="GFH61510.1"/>
    <property type="molecule type" value="Genomic_DNA"/>
</dbReference>
<sequence>MGVQMLFYPLEYTGTKWYRTSEQTPYGFLGWQGVVPSRTEKMALRLVDIITRDLLSLKEAFGNIDHKEFANLLQTEVLNAVQKDCGVLWALVLKPVLPLILSKVIGELQKEIDDVLDLPQVVLNAFVRDKIVLVELFQKVGRVELKFLVESGFGFGFLLGLMQMGLWAIKPKPWTLPVAGSLVGYVTNWIAIKLLFEPADPVELGPITVQGLFESRQKEVSEEFAHFMETRVLSSPMLLDALANQNEQELYVFLRKQLPYPIPEKILRAAIQAIRNVATNANDHPEIHDYVQKKLDIEDTLSKRLKKLSPKNFENLLHPVFQEDEIILIVVGGVLGAMAGLLQTKVTFAGSNARTKAMFLLASSLVSSASFFFLSEYSDFQNKDAIKEVGYDPVIDRPQPKLRRHITIVRAEV</sequence>
<comment type="caution">
    <text evidence="1">The sequence shown here is derived from an EMBL/GenBank/DDBJ whole genome shotgun (WGS) entry which is preliminary data.</text>
</comment>
<organism evidence="1 2">
    <name type="scientific">Chaetoceros tenuissimus</name>
    <dbReference type="NCBI Taxonomy" id="426638"/>
    <lineage>
        <taxon>Eukaryota</taxon>
        <taxon>Sar</taxon>
        <taxon>Stramenopiles</taxon>
        <taxon>Ochrophyta</taxon>
        <taxon>Bacillariophyta</taxon>
        <taxon>Coscinodiscophyceae</taxon>
        <taxon>Chaetocerotophycidae</taxon>
        <taxon>Chaetocerotales</taxon>
        <taxon>Chaetocerotaceae</taxon>
        <taxon>Chaetoceros</taxon>
    </lineage>
</organism>